<reference evidence="1" key="2">
    <citation type="submission" date="2013-04" db="UniProtKB">
        <authorList>
            <consortium name="EnsemblPlants"/>
        </authorList>
    </citation>
    <scope>IDENTIFICATION</scope>
</reference>
<protein>
    <submittedName>
        <fullName evidence="1">Uncharacterized protein</fullName>
    </submittedName>
</protein>
<proteinExistence type="predicted"/>
<dbReference type="Gramene" id="OB06G16220.1">
    <property type="protein sequence ID" value="OB06G16220.1"/>
    <property type="gene ID" value="OB06G16220"/>
</dbReference>
<accession>J3MC78</accession>
<keyword evidence="2" id="KW-1185">Reference proteome</keyword>
<evidence type="ECO:0000313" key="1">
    <source>
        <dbReference type="EnsemblPlants" id="OB06G16220.1"/>
    </source>
</evidence>
<dbReference type="AlphaFoldDB" id="J3MC78"/>
<organism evidence="1">
    <name type="scientific">Oryza brachyantha</name>
    <name type="common">malo sina</name>
    <dbReference type="NCBI Taxonomy" id="4533"/>
    <lineage>
        <taxon>Eukaryota</taxon>
        <taxon>Viridiplantae</taxon>
        <taxon>Streptophyta</taxon>
        <taxon>Embryophyta</taxon>
        <taxon>Tracheophyta</taxon>
        <taxon>Spermatophyta</taxon>
        <taxon>Magnoliopsida</taxon>
        <taxon>Liliopsida</taxon>
        <taxon>Poales</taxon>
        <taxon>Poaceae</taxon>
        <taxon>BOP clade</taxon>
        <taxon>Oryzoideae</taxon>
        <taxon>Oryzeae</taxon>
        <taxon>Oryzinae</taxon>
        <taxon>Oryza</taxon>
    </lineage>
</organism>
<dbReference type="EnsemblPlants" id="OB06G16220.1">
    <property type="protein sequence ID" value="OB06G16220.1"/>
    <property type="gene ID" value="OB06G16220"/>
</dbReference>
<sequence>MATLVASCGGWGGGWRICLGSEAQLGRRMEAGWWPETVWTRRQSGQRGQLVVAAVVGDRSTVGDGDVQQRPEAWHVAAAVTAAVAANGCSARLRGRMRDEADGLFVWWSPRRLFSPFGPK</sequence>
<evidence type="ECO:0000313" key="2">
    <source>
        <dbReference type="Proteomes" id="UP000006038"/>
    </source>
</evidence>
<name>J3MC78_ORYBR</name>
<dbReference type="HOGENOM" id="CLU_2053254_0_0_1"/>
<reference evidence="1" key="1">
    <citation type="journal article" date="2013" name="Nat. Commun.">
        <title>Whole-genome sequencing of Oryza brachyantha reveals mechanisms underlying Oryza genome evolution.</title>
        <authorList>
            <person name="Chen J."/>
            <person name="Huang Q."/>
            <person name="Gao D."/>
            <person name="Wang J."/>
            <person name="Lang Y."/>
            <person name="Liu T."/>
            <person name="Li B."/>
            <person name="Bai Z."/>
            <person name="Luis Goicoechea J."/>
            <person name="Liang C."/>
            <person name="Chen C."/>
            <person name="Zhang W."/>
            <person name="Sun S."/>
            <person name="Liao Y."/>
            <person name="Zhang X."/>
            <person name="Yang L."/>
            <person name="Song C."/>
            <person name="Wang M."/>
            <person name="Shi J."/>
            <person name="Liu G."/>
            <person name="Liu J."/>
            <person name="Zhou H."/>
            <person name="Zhou W."/>
            <person name="Yu Q."/>
            <person name="An N."/>
            <person name="Chen Y."/>
            <person name="Cai Q."/>
            <person name="Wang B."/>
            <person name="Liu B."/>
            <person name="Min J."/>
            <person name="Huang Y."/>
            <person name="Wu H."/>
            <person name="Li Z."/>
            <person name="Zhang Y."/>
            <person name="Yin Y."/>
            <person name="Song W."/>
            <person name="Jiang J."/>
            <person name="Jackson S.A."/>
            <person name="Wing R.A."/>
            <person name="Wang J."/>
            <person name="Chen M."/>
        </authorList>
    </citation>
    <scope>NUCLEOTIDE SEQUENCE [LARGE SCALE GENOMIC DNA]</scope>
    <source>
        <strain evidence="1">cv. IRGC 101232</strain>
    </source>
</reference>
<dbReference type="Proteomes" id="UP000006038">
    <property type="component" value="Chromosome 6"/>
</dbReference>